<dbReference type="Pfam" id="PF16344">
    <property type="entry name" value="FecR_C"/>
    <property type="match status" value="1"/>
</dbReference>
<dbReference type="PANTHER" id="PTHR30273:SF2">
    <property type="entry name" value="PROTEIN FECR"/>
    <property type="match status" value="1"/>
</dbReference>
<feature type="transmembrane region" description="Helical" evidence="1">
    <location>
        <begin position="80"/>
        <end position="100"/>
    </location>
</feature>
<evidence type="ECO:0000313" key="5">
    <source>
        <dbReference type="Proteomes" id="UP001517247"/>
    </source>
</evidence>
<evidence type="ECO:0000259" key="2">
    <source>
        <dbReference type="Pfam" id="PF04773"/>
    </source>
</evidence>
<gene>
    <name evidence="4" type="ORF">E6A44_000720</name>
</gene>
<dbReference type="Pfam" id="PF04773">
    <property type="entry name" value="FecR"/>
    <property type="match status" value="1"/>
</dbReference>
<evidence type="ECO:0000259" key="3">
    <source>
        <dbReference type="Pfam" id="PF16344"/>
    </source>
</evidence>
<accession>A0ABW9J236</accession>
<reference evidence="4 5" key="1">
    <citation type="submission" date="2024-12" db="EMBL/GenBank/DDBJ databases">
        <authorList>
            <person name="Hu S."/>
        </authorList>
    </citation>
    <scope>NUCLEOTIDE SEQUENCE [LARGE SCALE GENOMIC DNA]</scope>
    <source>
        <strain evidence="4 5">THG-T11</strain>
    </source>
</reference>
<protein>
    <submittedName>
        <fullName evidence="4">FecR family protein</fullName>
    </submittedName>
</protein>
<dbReference type="InterPro" id="IPR006860">
    <property type="entry name" value="FecR"/>
</dbReference>
<evidence type="ECO:0000313" key="4">
    <source>
        <dbReference type="EMBL" id="MFN0254075.1"/>
    </source>
</evidence>
<dbReference type="PANTHER" id="PTHR30273">
    <property type="entry name" value="PERIPLASMIC SIGNAL SENSOR AND SIGMA FACTOR ACTIVATOR FECR-RELATED"/>
    <property type="match status" value="1"/>
</dbReference>
<dbReference type="RefSeq" id="WP_138721261.1">
    <property type="nucleotide sequence ID" value="NZ_SSHJ02000001.1"/>
</dbReference>
<feature type="domain" description="Protein FecR C-terminal" evidence="3">
    <location>
        <begin position="257"/>
        <end position="324"/>
    </location>
</feature>
<organism evidence="4 5">
    <name type="scientific">Pedobacter ureilyticus</name>
    <dbReference type="NCBI Taxonomy" id="1393051"/>
    <lineage>
        <taxon>Bacteria</taxon>
        <taxon>Pseudomonadati</taxon>
        <taxon>Bacteroidota</taxon>
        <taxon>Sphingobacteriia</taxon>
        <taxon>Sphingobacteriales</taxon>
        <taxon>Sphingobacteriaceae</taxon>
        <taxon>Pedobacter</taxon>
    </lineage>
</organism>
<feature type="domain" description="FecR protein" evidence="2">
    <location>
        <begin position="120"/>
        <end position="209"/>
    </location>
</feature>
<keyword evidence="1" id="KW-0812">Transmembrane</keyword>
<dbReference type="Gene3D" id="2.60.120.1440">
    <property type="match status" value="1"/>
</dbReference>
<keyword evidence="1" id="KW-1133">Transmembrane helix</keyword>
<comment type="caution">
    <text evidence="4">The sequence shown here is derived from an EMBL/GenBank/DDBJ whole genome shotgun (WGS) entry which is preliminary data.</text>
</comment>
<dbReference type="InterPro" id="IPR012373">
    <property type="entry name" value="Ferrdict_sens_TM"/>
</dbReference>
<dbReference type="Gene3D" id="3.55.50.30">
    <property type="match status" value="1"/>
</dbReference>
<dbReference type="EMBL" id="SSHJ02000001">
    <property type="protein sequence ID" value="MFN0254075.1"/>
    <property type="molecule type" value="Genomic_DNA"/>
</dbReference>
<sequence>MEDQIWNNIIKRLTGVETEESKLFLDQWLNASEENVRFYEEAEQLWKWTGLLPAAKKIAEANIIIHPAAEQSKRKSFKGMIRYGIAASLAVVTSLSVYYLSKSKSDVTETVYTVHKALNGKVMKVTLPDSSTIWLNAGSEVSYPKDFHAQQTRAIQLTGEAFFEVTHNEKQPFVVESGNLKTIVYGTSFNVSSYQDSQQSSVTVKTGKVGVLLKEDSLSKPTMLLPGNRLVYHRDNGKLETGNIYADEVATWIIGDLVFDQAAPKEVFATLERKFDVEFNLNNASFDGCKLTAKFPNQSLKTILTALSASLHIKVNEHGKTIEIIGGQPCK</sequence>
<keyword evidence="5" id="KW-1185">Reference proteome</keyword>
<dbReference type="PIRSF" id="PIRSF018266">
    <property type="entry name" value="FecR"/>
    <property type="match status" value="1"/>
</dbReference>
<name>A0ABW9J236_9SPHI</name>
<dbReference type="InterPro" id="IPR032508">
    <property type="entry name" value="FecR_C"/>
</dbReference>
<evidence type="ECO:0000256" key="1">
    <source>
        <dbReference type="SAM" id="Phobius"/>
    </source>
</evidence>
<dbReference type="Proteomes" id="UP001517247">
    <property type="component" value="Unassembled WGS sequence"/>
</dbReference>
<proteinExistence type="predicted"/>
<keyword evidence="1" id="KW-0472">Membrane</keyword>